<feature type="transmembrane region" description="Helical" evidence="6">
    <location>
        <begin position="80"/>
        <end position="102"/>
    </location>
</feature>
<proteinExistence type="inferred from homology"/>
<dbReference type="PANTHER" id="PTHR10057">
    <property type="entry name" value="PERIPHERAL-TYPE BENZODIAZEPINE RECEPTOR"/>
    <property type="match status" value="1"/>
</dbReference>
<accession>A0A1G1ZLX1</accession>
<keyword evidence="5 6" id="KW-0472">Membrane</keyword>
<evidence type="ECO:0000313" key="8">
    <source>
        <dbReference type="Proteomes" id="UP000178517"/>
    </source>
</evidence>
<feature type="transmembrane region" description="Helical" evidence="6">
    <location>
        <begin position="134"/>
        <end position="155"/>
    </location>
</feature>
<evidence type="ECO:0000313" key="7">
    <source>
        <dbReference type="EMBL" id="OGY64827.1"/>
    </source>
</evidence>
<comment type="caution">
    <text evidence="7">The sequence shown here is derived from an EMBL/GenBank/DDBJ whole genome shotgun (WGS) entry which is preliminary data.</text>
</comment>
<evidence type="ECO:0000256" key="5">
    <source>
        <dbReference type="ARBA" id="ARBA00023136"/>
    </source>
</evidence>
<feature type="transmembrane region" description="Helical" evidence="6">
    <location>
        <begin position="108"/>
        <end position="127"/>
    </location>
</feature>
<evidence type="ECO:0008006" key="9">
    <source>
        <dbReference type="Google" id="ProtNLM"/>
    </source>
</evidence>
<dbReference type="InterPro" id="IPR038330">
    <property type="entry name" value="TspO/MBR-related_sf"/>
</dbReference>
<dbReference type="Pfam" id="PF03073">
    <property type="entry name" value="TspO_MBR"/>
    <property type="match status" value="1"/>
</dbReference>
<dbReference type="Proteomes" id="UP000178517">
    <property type="component" value="Unassembled WGS sequence"/>
</dbReference>
<evidence type="ECO:0000256" key="3">
    <source>
        <dbReference type="ARBA" id="ARBA00022692"/>
    </source>
</evidence>
<feature type="transmembrane region" description="Helical" evidence="6">
    <location>
        <begin position="47"/>
        <end position="68"/>
    </location>
</feature>
<dbReference type="InterPro" id="IPR004307">
    <property type="entry name" value="TspO_MBR"/>
</dbReference>
<dbReference type="AlphaFoldDB" id="A0A1G1ZLX1"/>
<evidence type="ECO:0000256" key="1">
    <source>
        <dbReference type="ARBA" id="ARBA00004141"/>
    </source>
</evidence>
<organism evidence="7 8">
    <name type="scientific">Candidatus Harrisonbacteria bacterium RIFCSPLOWO2_01_FULL_40_28</name>
    <dbReference type="NCBI Taxonomy" id="1798406"/>
    <lineage>
        <taxon>Bacteria</taxon>
        <taxon>Candidatus Harrisoniibacteriota</taxon>
    </lineage>
</organism>
<keyword evidence="3 6" id="KW-0812">Transmembrane</keyword>
<evidence type="ECO:0000256" key="2">
    <source>
        <dbReference type="ARBA" id="ARBA00007524"/>
    </source>
</evidence>
<dbReference type="Gene3D" id="1.20.1260.100">
    <property type="entry name" value="TspO/MBR protein"/>
    <property type="match status" value="1"/>
</dbReference>
<sequence>MEINNILKLIIAIVVSELAGIIGTFFITPSISGWYAEIAKPAFNPPAWIFGPVWTILFALMGIAAFLIWKKGLNRRDVKIALSIFLGQLVLNTLWSVIFFGLHSPGGAFIEIVFLWLAILATIIAFAKISELAAWLLLPYILWVSFAGYLNYSIWQLNSLVNGWQTTCIQETKLCSDDSYIGRTGLKCEFTACPGENDDLWRMTTDNKTGITFQYSETLPTEYIHVVDWPPQVQILNELFACTEAWSETARAGKTMKRMVNDRIYCVTRVTEGAAGSIYTQYAHTFPKDNKTINSKLT</sequence>
<dbReference type="GO" id="GO:0033013">
    <property type="term" value="P:tetrapyrrole metabolic process"/>
    <property type="evidence" value="ECO:0007669"/>
    <property type="project" value="UniProtKB-ARBA"/>
</dbReference>
<dbReference type="FunFam" id="1.20.1260.100:FF:000001">
    <property type="entry name" value="translocator protein 2"/>
    <property type="match status" value="1"/>
</dbReference>
<comment type="subcellular location">
    <subcellularLocation>
        <location evidence="1">Membrane</location>
        <topology evidence="1">Multi-pass membrane protein</topology>
    </subcellularLocation>
</comment>
<evidence type="ECO:0000256" key="6">
    <source>
        <dbReference type="SAM" id="Phobius"/>
    </source>
</evidence>
<evidence type="ECO:0000256" key="4">
    <source>
        <dbReference type="ARBA" id="ARBA00022989"/>
    </source>
</evidence>
<dbReference type="PANTHER" id="PTHR10057:SF0">
    <property type="entry name" value="TRANSLOCATOR PROTEIN"/>
    <property type="match status" value="1"/>
</dbReference>
<keyword evidence="4 6" id="KW-1133">Transmembrane helix</keyword>
<protein>
    <recommendedName>
        <fullName evidence="9">TspO protein</fullName>
    </recommendedName>
</protein>
<reference evidence="7 8" key="1">
    <citation type="journal article" date="2016" name="Nat. Commun.">
        <title>Thousands of microbial genomes shed light on interconnected biogeochemical processes in an aquifer system.</title>
        <authorList>
            <person name="Anantharaman K."/>
            <person name="Brown C.T."/>
            <person name="Hug L.A."/>
            <person name="Sharon I."/>
            <person name="Castelle C.J."/>
            <person name="Probst A.J."/>
            <person name="Thomas B.C."/>
            <person name="Singh A."/>
            <person name="Wilkins M.J."/>
            <person name="Karaoz U."/>
            <person name="Brodie E.L."/>
            <person name="Williams K.H."/>
            <person name="Hubbard S.S."/>
            <person name="Banfield J.F."/>
        </authorList>
    </citation>
    <scope>NUCLEOTIDE SEQUENCE [LARGE SCALE GENOMIC DNA]</scope>
</reference>
<name>A0A1G1ZLX1_9BACT</name>
<dbReference type="GO" id="GO:0016020">
    <property type="term" value="C:membrane"/>
    <property type="evidence" value="ECO:0007669"/>
    <property type="project" value="UniProtKB-SubCell"/>
</dbReference>
<dbReference type="CDD" id="cd15904">
    <property type="entry name" value="TSPO_MBR"/>
    <property type="match status" value="1"/>
</dbReference>
<feature type="transmembrane region" description="Helical" evidence="6">
    <location>
        <begin position="7"/>
        <end position="27"/>
    </location>
</feature>
<gene>
    <name evidence="7" type="ORF">A3A04_01790</name>
</gene>
<comment type="similarity">
    <text evidence="2">Belongs to the TspO/BZRP family.</text>
</comment>
<dbReference type="EMBL" id="MHJI01000031">
    <property type="protein sequence ID" value="OGY64827.1"/>
    <property type="molecule type" value="Genomic_DNA"/>
</dbReference>